<sequence>MLTPMTNPLRLIGAGCRFLSTNNRPPLHKIFPSKKLVNRMLFDLDSRLTFRKLLPVYEQVYTQLDSSTGDLVVPRGVRAHDVMIMKKVLEKTRRRTKSSNRHLLALENELLYMAAQMGHKDAAALLAFDTLCNPASQTAADMEYAKLMVKDFYRSGHPLTLKLTGDLSLANGDNTTAEEYYMKFLKKEADTFLAGEVYGQLGRISFLRSHFAQAEERFLQAIKLTPLEYSVQSYFYLGQLYMNSDPLKARSLLESAASQGFKESFKTLGHLEMNYFCDLTKAREWFKLGMELGELECMIGCFDCAITLGDLALAHRASKSLEALAKTDKIYQALYTQFADYRHEKLSLLEEYKAEKALDVSGSIYAAENREK</sequence>
<dbReference type="SUPFAM" id="SSF81901">
    <property type="entry name" value="HCP-like"/>
    <property type="match status" value="2"/>
</dbReference>
<dbReference type="STRING" id="284811.Q75BH0"/>
<accession>Q75BH0</accession>
<dbReference type="InterPro" id="IPR019734">
    <property type="entry name" value="TPR_rpt"/>
</dbReference>
<dbReference type="Gene3D" id="1.25.40.10">
    <property type="entry name" value="Tetratricopeptide repeat domain"/>
    <property type="match status" value="1"/>
</dbReference>
<dbReference type="RefSeq" id="NP_983814.1">
    <property type="nucleotide sequence ID" value="NM_209167.1"/>
</dbReference>
<dbReference type="eggNOG" id="ENOG502QU4R">
    <property type="taxonomic scope" value="Eukaryota"/>
</dbReference>
<evidence type="ECO:0000256" key="1">
    <source>
        <dbReference type="PROSITE-ProRule" id="PRU00339"/>
    </source>
</evidence>
<keyword evidence="1" id="KW-0802">TPR repeat</keyword>
<dbReference type="InParanoid" id="Q75BH0"/>
<protein>
    <submittedName>
        <fullName evidence="2">ADL282Wp</fullName>
    </submittedName>
</protein>
<evidence type="ECO:0000313" key="3">
    <source>
        <dbReference type="Proteomes" id="UP000000591"/>
    </source>
</evidence>
<gene>
    <name evidence="2" type="ORF">AGOS_ADL282W</name>
</gene>
<reference evidence="2 3" key="1">
    <citation type="journal article" date="2004" name="Science">
        <title>The Ashbya gossypii genome as a tool for mapping the ancient Saccharomyces cerevisiae genome.</title>
        <authorList>
            <person name="Dietrich F.S."/>
            <person name="Voegeli S."/>
            <person name="Brachat S."/>
            <person name="Lerch A."/>
            <person name="Gates K."/>
            <person name="Steiner S."/>
            <person name="Mohr C."/>
            <person name="Pohlmann R."/>
            <person name="Luedi P."/>
            <person name="Choi S."/>
            <person name="Wing R.A."/>
            <person name="Flavier A."/>
            <person name="Gaffney T.D."/>
            <person name="Philippsen P."/>
        </authorList>
    </citation>
    <scope>NUCLEOTIDE SEQUENCE [LARGE SCALE GENOMIC DNA]</scope>
    <source>
        <strain evidence="3">ATCC 10895 / CBS 109.51 / FGSC 9923 / NRRL Y-1056</strain>
    </source>
</reference>
<feature type="repeat" description="TPR" evidence="1">
    <location>
        <begin position="195"/>
        <end position="228"/>
    </location>
</feature>
<dbReference type="AlphaFoldDB" id="Q75BH0"/>
<keyword evidence="3" id="KW-1185">Reference proteome</keyword>
<dbReference type="GeneID" id="4619949"/>
<dbReference type="GO" id="GO:0032979">
    <property type="term" value="P:protein insertion into mitochondrial inner membrane from matrix"/>
    <property type="evidence" value="ECO:0007669"/>
    <property type="project" value="EnsemblFungi"/>
</dbReference>
<dbReference type="KEGG" id="ago:AGOS_ADL282W"/>
<dbReference type="PROSITE" id="PS50005">
    <property type="entry name" value="TPR"/>
    <property type="match status" value="1"/>
</dbReference>
<name>Q75BH0_EREGS</name>
<dbReference type="FunCoup" id="Q75BH0">
    <property type="interactions" value="13"/>
</dbReference>
<dbReference type="OrthoDB" id="1658288at2759"/>
<dbReference type="HOGENOM" id="CLU_047859_0_0_1"/>
<dbReference type="GO" id="GO:0005759">
    <property type="term" value="C:mitochondrial matrix"/>
    <property type="evidence" value="ECO:0007669"/>
    <property type="project" value="EnsemblFungi"/>
</dbReference>
<dbReference type="Proteomes" id="UP000000591">
    <property type="component" value="Chromosome IV"/>
</dbReference>
<reference evidence="3" key="2">
    <citation type="journal article" date="2013" name="G3 (Bethesda)">
        <title>Genomes of Ashbya fungi isolated from insects reveal four mating-type loci, numerous translocations, lack of transposons, and distinct gene duplications.</title>
        <authorList>
            <person name="Dietrich F.S."/>
            <person name="Voegeli S."/>
            <person name="Kuo S."/>
            <person name="Philippsen P."/>
        </authorList>
    </citation>
    <scope>GENOME REANNOTATION</scope>
    <source>
        <strain evidence="3">ATCC 10895 / CBS 109.51 / FGSC 9923 / NRRL Y-1056</strain>
    </source>
</reference>
<proteinExistence type="predicted"/>
<evidence type="ECO:0000313" key="2">
    <source>
        <dbReference type="EMBL" id="AAS51638.1"/>
    </source>
</evidence>
<dbReference type="OMA" id="WFKLGME"/>
<organism evidence="2 3">
    <name type="scientific">Eremothecium gossypii (strain ATCC 10895 / CBS 109.51 / FGSC 9923 / NRRL Y-1056)</name>
    <name type="common">Yeast</name>
    <name type="synonym">Ashbya gossypii</name>
    <dbReference type="NCBI Taxonomy" id="284811"/>
    <lineage>
        <taxon>Eukaryota</taxon>
        <taxon>Fungi</taxon>
        <taxon>Dikarya</taxon>
        <taxon>Ascomycota</taxon>
        <taxon>Saccharomycotina</taxon>
        <taxon>Saccharomycetes</taxon>
        <taxon>Saccharomycetales</taxon>
        <taxon>Saccharomycetaceae</taxon>
        <taxon>Eremothecium</taxon>
    </lineage>
</organism>
<dbReference type="EMBL" id="AE016817">
    <property type="protein sequence ID" value="AAS51638.1"/>
    <property type="molecule type" value="Genomic_DNA"/>
</dbReference>
<dbReference type="InterPro" id="IPR011990">
    <property type="entry name" value="TPR-like_helical_dom_sf"/>
</dbReference>